<evidence type="ECO:0000256" key="8">
    <source>
        <dbReference type="ARBA" id="ARBA00022553"/>
    </source>
</evidence>
<evidence type="ECO:0000256" key="12">
    <source>
        <dbReference type="ARBA" id="ARBA00022895"/>
    </source>
</evidence>
<dbReference type="GO" id="GO:0003677">
    <property type="term" value="F:DNA binding"/>
    <property type="evidence" value="ECO:0007669"/>
    <property type="project" value="UniProtKB-KW"/>
</dbReference>
<reference evidence="19" key="1">
    <citation type="journal article" date="2011" name="Genetics">
        <title>Massive changes in genome architecture accompany the transition to self-fertility in the filamentous fungus Neurospora tetrasperma.</title>
        <authorList>
            <person name="Ellison C.E."/>
            <person name="Stajich J.E."/>
            <person name="Jacobson D.J."/>
            <person name="Natvig D.O."/>
            <person name="Lapidus A."/>
            <person name="Foster B."/>
            <person name="Aerts A."/>
            <person name="Riley R."/>
            <person name="Lindquist E.A."/>
            <person name="Grigoriev I.V."/>
            <person name="Taylor J.W."/>
        </authorList>
    </citation>
    <scope>NUCLEOTIDE SEQUENCE [LARGE SCALE GENOMIC DNA]</scope>
    <source>
        <strain evidence="19">FGSC 2508 / P0657</strain>
    </source>
</reference>
<dbReference type="InterPro" id="IPR009060">
    <property type="entry name" value="UBA-like_sf"/>
</dbReference>
<dbReference type="InterPro" id="IPR041803">
    <property type="entry name" value="DEF1_CUE"/>
</dbReference>
<dbReference type="CDD" id="cd14368">
    <property type="entry name" value="CUE_DEF1_like"/>
    <property type="match status" value="1"/>
</dbReference>
<feature type="compositionally biased region" description="Polar residues" evidence="16">
    <location>
        <begin position="753"/>
        <end position="773"/>
    </location>
</feature>
<feature type="compositionally biased region" description="Polar residues" evidence="16">
    <location>
        <begin position="434"/>
        <end position="464"/>
    </location>
</feature>
<feature type="domain" description="CUE" evidence="17">
    <location>
        <begin position="119"/>
        <end position="158"/>
    </location>
</feature>
<feature type="region of interest" description="Disordered" evidence="16">
    <location>
        <begin position="626"/>
        <end position="666"/>
    </location>
</feature>
<name>F8MHR3_NEUT8</name>
<keyword evidence="14" id="KW-0234">DNA repair</keyword>
<keyword evidence="6" id="KW-0158">Chromosome</keyword>
<dbReference type="GO" id="GO:0043130">
    <property type="term" value="F:ubiquitin binding"/>
    <property type="evidence" value="ECO:0007669"/>
    <property type="project" value="InterPro"/>
</dbReference>
<dbReference type="SUPFAM" id="SSF46934">
    <property type="entry name" value="UBA-like"/>
    <property type="match status" value="1"/>
</dbReference>
<feature type="compositionally biased region" description="Low complexity" evidence="16">
    <location>
        <begin position="922"/>
        <end position="931"/>
    </location>
</feature>
<feature type="compositionally biased region" description="Low complexity" evidence="16">
    <location>
        <begin position="262"/>
        <end position="277"/>
    </location>
</feature>
<feature type="region of interest" description="Disordered" evidence="16">
    <location>
        <begin position="686"/>
        <end position="706"/>
    </location>
</feature>
<evidence type="ECO:0000256" key="5">
    <source>
        <dbReference type="ARBA" id="ARBA00020536"/>
    </source>
</evidence>
<comment type="similarity">
    <text evidence="4">Belongs to the DEF1 family.</text>
</comment>
<feature type="region of interest" description="Disordered" evidence="16">
    <location>
        <begin position="722"/>
        <end position="817"/>
    </location>
</feature>
<feature type="compositionally biased region" description="Low complexity" evidence="16">
    <location>
        <begin position="722"/>
        <end position="739"/>
    </location>
</feature>
<evidence type="ECO:0000256" key="10">
    <source>
        <dbReference type="ARBA" id="ARBA00022786"/>
    </source>
</evidence>
<feature type="region of interest" description="Disordered" evidence="16">
    <location>
        <begin position="397"/>
        <end position="572"/>
    </location>
</feature>
<evidence type="ECO:0000256" key="2">
    <source>
        <dbReference type="ARBA" id="ARBA00004496"/>
    </source>
</evidence>
<dbReference type="Proteomes" id="UP000008065">
    <property type="component" value="Unassembled WGS sequence"/>
</dbReference>
<feature type="compositionally biased region" description="Low complexity" evidence="16">
    <location>
        <begin position="686"/>
        <end position="700"/>
    </location>
</feature>
<sequence length="1060" mass="110272">MPVCALHAICYHATLPARPPCEVSLPLVGASLQLLQSRPSGAAQLQWPRVTLVTGAMSEVQSRPVAARGRGSGRGGRGGLSTRGGRSATRTNGDSTESSSLPSLEDEGEIGQLRKQYGSKVAIIKEMFPDWSDVDVLFALNETDGDESLAVTRIAEGTISQWGEVTKPKKVSKPKTKTDTFTSTPADSFAGSTRPVRGGRVDSGRGRGRATERGGRGGGRGKPLNATINGHKNKESEQLSVPTEEANVWGAPKPTEEASGWPEESSPSAEIPAAAPAPVAPKPVEPAQKTWASMLRQSVPKPTPKPKEVAPPKPAEPVIEPLPPAAEPTPVEPEVQAEPEAEPEVPQPVEEPTPEPAKKEAPPPPPPAVPALPIVPIEPALPAIPVVPEVALKPSKDQLTETNLEQVADDSHPPETETAASEAADSWDPRAQGPSATATPNSASQQQHQTSRAPGSGFATTASKATDRTSTRTPTYARRILDQQEPVRMPGNRDQVDRAAVQFGAFSLNEEDDIDGDREEPETRPQPPQDSPVTQPRASLPPAQPAPVPETFAAQKPAASLPPTGPAGMTLPSLANASNLRLIPFLATTATAPPTAPTQPAAAAAASQGAYYLPISSLVDDSLKTPAEAATQPPTAPSTQQFGRFGQPAPQEPAPFGASKPFDAFGQQPGAVAAQTQYETGFPVQGQVAQTQNQQQPVGAFSSAPSDYSQYYTADQSRYNYYGQNNFGQQQGTQGQQDGLSQPQRGFGYNAPQADNLSQYPQSGAQHTQNRFGSGSDMAGTPTPNQAGTQAQTAQTTQAQTHGQQQPHDQYGPYGSHPYYSNPYYSAYMNYNGYNQGAYGAPYGKGGLGYQPNQYGMSPQAPHGYASSPAGFGQSTLHRETGVGAGGLNDYGRTASGQSAQQQGLGGSGFGGMHDAFGRGGSSYQSQAGQSFNAPGTQPGAGPSASDDLKPFGDSKAASGPSPALGGAARPGSATNNAPSQSGLPPPQSNQQSGLGGMGSYGYPNHLQGHGLHNQTGTGYGMGATGTQGHQNTYGGYGGQGFGGGYYGNPPRGGWGNNYH</sequence>
<feature type="compositionally biased region" description="Polar residues" evidence="16">
    <location>
        <begin position="975"/>
        <end position="993"/>
    </location>
</feature>
<dbReference type="KEGG" id="nte:NEUTE1DRAFT99832"/>
<feature type="compositionally biased region" description="Acidic residues" evidence="16">
    <location>
        <begin position="509"/>
        <end position="520"/>
    </location>
</feature>
<protein>
    <recommendedName>
        <fullName evidence="5">RNA polymerase II degradation factor 1</fullName>
    </recommendedName>
</protein>
<feature type="compositionally biased region" description="Polar residues" evidence="16">
    <location>
        <begin position="92"/>
        <end position="102"/>
    </location>
</feature>
<evidence type="ECO:0000256" key="6">
    <source>
        <dbReference type="ARBA" id="ARBA00022454"/>
    </source>
</evidence>
<keyword evidence="12" id="KW-0779">Telomere</keyword>
<dbReference type="AlphaFoldDB" id="F8MHR3"/>
<keyword evidence="8" id="KW-0597">Phosphoprotein</keyword>
<dbReference type="PANTHER" id="PTHR16308">
    <property type="entry name" value="UBIQUITIN ASSOCIATED PROTEIN 2-LIKE/LINGERER"/>
    <property type="match status" value="1"/>
</dbReference>
<keyword evidence="10" id="KW-0833">Ubl conjugation pathway</keyword>
<gene>
    <name evidence="18" type="ORF">NEUTE1DRAFT_99832</name>
</gene>
<dbReference type="InterPro" id="IPR003892">
    <property type="entry name" value="CUE"/>
</dbReference>
<evidence type="ECO:0000256" key="16">
    <source>
        <dbReference type="SAM" id="MobiDB-lite"/>
    </source>
</evidence>
<feature type="compositionally biased region" description="Pro residues" evidence="16">
    <location>
        <begin position="311"/>
        <end position="331"/>
    </location>
</feature>
<accession>F8MHR3</accession>
<evidence type="ECO:0000313" key="18">
    <source>
        <dbReference type="EMBL" id="EGO59674.1"/>
    </source>
</evidence>
<feature type="compositionally biased region" description="Low complexity" evidence="16">
    <location>
        <begin position="957"/>
        <end position="974"/>
    </location>
</feature>
<dbReference type="EMBL" id="GL891303">
    <property type="protein sequence ID" value="EGO59674.1"/>
    <property type="molecule type" value="Genomic_DNA"/>
</dbReference>
<dbReference type="HOGENOM" id="CLU_008092_0_0_1"/>
<evidence type="ECO:0000256" key="4">
    <source>
        <dbReference type="ARBA" id="ARBA00005491"/>
    </source>
</evidence>
<evidence type="ECO:0000256" key="11">
    <source>
        <dbReference type="ARBA" id="ARBA00022843"/>
    </source>
</evidence>
<keyword evidence="9" id="KW-0227">DNA damage</keyword>
<organism evidence="18 19">
    <name type="scientific">Neurospora tetrasperma (strain FGSC 2508 / ATCC MYA-4615 / P0657)</name>
    <dbReference type="NCBI Taxonomy" id="510951"/>
    <lineage>
        <taxon>Eukaryota</taxon>
        <taxon>Fungi</taxon>
        <taxon>Dikarya</taxon>
        <taxon>Ascomycota</taxon>
        <taxon>Pezizomycotina</taxon>
        <taxon>Sordariomycetes</taxon>
        <taxon>Sordariomycetidae</taxon>
        <taxon>Sordariales</taxon>
        <taxon>Sordariaceae</taxon>
        <taxon>Neurospora</taxon>
    </lineage>
</organism>
<evidence type="ECO:0000256" key="3">
    <source>
        <dbReference type="ARBA" id="ARBA00004574"/>
    </source>
</evidence>
<keyword evidence="13" id="KW-0238">DNA-binding</keyword>
<evidence type="ECO:0000256" key="1">
    <source>
        <dbReference type="ARBA" id="ARBA00004123"/>
    </source>
</evidence>
<keyword evidence="15" id="KW-0539">Nucleus</keyword>
<keyword evidence="11" id="KW-0832">Ubl conjugation</keyword>
<feature type="compositionally biased region" description="Gly residues" evidence="16">
    <location>
        <begin position="70"/>
        <end position="82"/>
    </location>
</feature>
<feature type="region of interest" description="Disordered" evidence="16">
    <location>
        <begin position="167"/>
        <end position="373"/>
    </location>
</feature>
<dbReference type="InterPro" id="IPR051833">
    <property type="entry name" value="TC-DDR_regulator"/>
</dbReference>
<feature type="region of interest" description="Disordered" evidence="16">
    <location>
        <begin position="61"/>
        <end position="109"/>
    </location>
</feature>
<evidence type="ECO:0000256" key="15">
    <source>
        <dbReference type="ARBA" id="ARBA00023242"/>
    </source>
</evidence>
<evidence type="ECO:0000256" key="9">
    <source>
        <dbReference type="ARBA" id="ARBA00022763"/>
    </source>
</evidence>
<dbReference type="GeneID" id="20831984"/>
<evidence type="ECO:0000256" key="14">
    <source>
        <dbReference type="ARBA" id="ARBA00023204"/>
    </source>
</evidence>
<feature type="compositionally biased region" description="Low complexity" evidence="16">
    <location>
        <begin position="626"/>
        <end position="641"/>
    </location>
</feature>
<feature type="compositionally biased region" description="Low complexity" evidence="16">
    <location>
        <begin position="781"/>
        <end position="808"/>
    </location>
</feature>
<dbReference type="VEuPathDB" id="FungiDB:NEUTE1DRAFT_99832"/>
<keyword evidence="7" id="KW-0963">Cytoplasm</keyword>
<dbReference type="GO" id="GO:0005634">
    <property type="term" value="C:nucleus"/>
    <property type="evidence" value="ECO:0007669"/>
    <property type="project" value="UniProtKB-SubCell"/>
</dbReference>
<dbReference type="RefSeq" id="XP_009849883.1">
    <property type="nucleotide sequence ID" value="XM_009851581.1"/>
</dbReference>
<feature type="compositionally biased region" description="Basic and acidic residues" evidence="16">
    <location>
        <begin position="199"/>
        <end position="215"/>
    </location>
</feature>
<dbReference type="GO" id="GO:0005737">
    <property type="term" value="C:cytoplasm"/>
    <property type="evidence" value="ECO:0007669"/>
    <property type="project" value="UniProtKB-SubCell"/>
</dbReference>
<evidence type="ECO:0000259" key="17">
    <source>
        <dbReference type="Pfam" id="PF02845"/>
    </source>
</evidence>
<dbReference type="PANTHER" id="PTHR16308:SF13">
    <property type="entry name" value="PROTEIN LINGERER"/>
    <property type="match status" value="1"/>
</dbReference>
<dbReference type="GO" id="GO:0000781">
    <property type="term" value="C:chromosome, telomeric region"/>
    <property type="evidence" value="ECO:0007669"/>
    <property type="project" value="UniProtKB-SubCell"/>
</dbReference>
<dbReference type="OrthoDB" id="5396806at2759"/>
<evidence type="ECO:0000256" key="7">
    <source>
        <dbReference type="ARBA" id="ARBA00022490"/>
    </source>
</evidence>
<comment type="subcellular location">
    <subcellularLocation>
        <location evidence="3">Chromosome</location>
        <location evidence="3">Telomere</location>
    </subcellularLocation>
    <subcellularLocation>
        <location evidence="2">Cytoplasm</location>
    </subcellularLocation>
    <subcellularLocation>
        <location evidence="1">Nucleus</location>
    </subcellularLocation>
</comment>
<feature type="compositionally biased region" description="Pro residues" evidence="16">
    <location>
        <begin position="345"/>
        <end position="355"/>
    </location>
</feature>
<evidence type="ECO:0000256" key="13">
    <source>
        <dbReference type="ARBA" id="ARBA00023125"/>
    </source>
</evidence>
<dbReference type="Pfam" id="PF02845">
    <property type="entry name" value="CUE"/>
    <property type="match status" value="1"/>
</dbReference>
<dbReference type="GO" id="GO:0006281">
    <property type="term" value="P:DNA repair"/>
    <property type="evidence" value="ECO:0007669"/>
    <property type="project" value="UniProtKB-KW"/>
</dbReference>
<evidence type="ECO:0000313" key="19">
    <source>
        <dbReference type="Proteomes" id="UP000008065"/>
    </source>
</evidence>
<keyword evidence="19" id="KW-1185">Reference proteome</keyword>
<feature type="region of interest" description="Disordered" evidence="16">
    <location>
        <begin position="859"/>
        <end position="1024"/>
    </location>
</feature>
<proteinExistence type="inferred from homology"/>